<dbReference type="AlphaFoldDB" id="A0ABD2Q9A1"/>
<reference evidence="1 2" key="1">
    <citation type="submission" date="2024-11" db="EMBL/GenBank/DDBJ databases">
        <title>Adaptive evolution of stress response genes in parasites aligns with host niche diversity.</title>
        <authorList>
            <person name="Hahn C."/>
            <person name="Resl P."/>
        </authorList>
    </citation>
    <scope>NUCLEOTIDE SEQUENCE [LARGE SCALE GENOMIC DNA]</scope>
    <source>
        <strain evidence="1">EGGRZ-B1_66</strain>
        <tissue evidence="1">Body</tissue>
    </source>
</reference>
<gene>
    <name evidence="1" type="ORF">Ciccas_005249</name>
</gene>
<keyword evidence="2" id="KW-1185">Reference proteome</keyword>
<dbReference type="EMBL" id="JBJKFK010000599">
    <property type="protein sequence ID" value="KAL3316112.1"/>
    <property type="molecule type" value="Genomic_DNA"/>
</dbReference>
<organism evidence="1 2">
    <name type="scientific">Cichlidogyrus casuarinus</name>
    <dbReference type="NCBI Taxonomy" id="1844966"/>
    <lineage>
        <taxon>Eukaryota</taxon>
        <taxon>Metazoa</taxon>
        <taxon>Spiralia</taxon>
        <taxon>Lophotrochozoa</taxon>
        <taxon>Platyhelminthes</taxon>
        <taxon>Monogenea</taxon>
        <taxon>Monopisthocotylea</taxon>
        <taxon>Dactylogyridea</taxon>
        <taxon>Ancyrocephalidae</taxon>
        <taxon>Cichlidogyrus</taxon>
    </lineage>
</organism>
<evidence type="ECO:0000313" key="2">
    <source>
        <dbReference type="Proteomes" id="UP001626550"/>
    </source>
</evidence>
<comment type="caution">
    <text evidence="1">The sequence shown here is derived from an EMBL/GenBank/DDBJ whole genome shotgun (WGS) entry which is preliminary data.</text>
</comment>
<proteinExistence type="predicted"/>
<evidence type="ECO:0000313" key="1">
    <source>
        <dbReference type="EMBL" id="KAL3316112.1"/>
    </source>
</evidence>
<sequence length="72" mass="8167">MIFSFLKCRQQALRTDLAERQTEMDRLRVNIEQLSNQSQQSLPALPSLQAASLISDISFSNLSQIDGDVSRR</sequence>
<accession>A0ABD2Q9A1</accession>
<name>A0ABD2Q9A1_9PLAT</name>
<dbReference type="Proteomes" id="UP001626550">
    <property type="component" value="Unassembled WGS sequence"/>
</dbReference>
<protein>
    <submittedName>
        <fullName evidence="1">Uncharacterized protein</fullName>
    </submittedName>
</protein>